<evidence type="ECO:0000313" key="4">
    <source>
        <dbReference type="EMBL" id="OAX31510.1"/>
    </source>
</evidence>
<reference evidence="4 5" key="1">
    <citation type="submission" date="2016-06" db="EMBL/GenBank/DDBJ databases">
        <title>Comparative genomics of the ectomycorrhizal sister species Rhizopogon vinicolor and Rhizopogon vesiculosus (Basidiomycota: Boletales) reveals a divergence of the mating type B locus.</title>
        <authorList>
            <consortium name="DOE Joint Genome Institute"/>
            <person name="Mujic A.B."/>
            <person name="Kuo A."/>
            <person name="Tritt A."/>
            <person name="Lipzen A."/>
            <person name="Chen C."/>
            <person name="Johnson J."/>
            <person name="Sharma A."/>
            <person name="Barry K."/>
            <person name="Grigoriev I.V."/>
            <person name="Spatafora J.W."/>
        </authorList>
    </citation>
    <scope>NUCLEOTIDE SEQUENCE [LARGE SCALE GENOMIC DNA]</scope>
    <source>
        <strain evidence="4 5">AM-OR11-026</strain>
    </source>
</reference>
<dbReference type="PANTHER" id="PTHR19848:SF8">
    <property type="entry name" value="F-BOX AND WD REPEAT DOMAIN CONTAINING 7"/>
    <property type="match status" value="1"/>
</dbReference>
<dbReference type="EMBL" id="KV449368">
    <property type="protein sequence ID" value="OAX31510.1"/>
    <property type="molecule type" value="Genomic_DNA"/>
</dbReference>
<dbReference type="InParanoid" id="A0A1B7MFZ7"/>
<dbReference type="InterPro" id="IPR001680">
    <property type="entry name" value="WD40_rpt"/>
</dbReference>
<feature type="repeat" description="WD" evidence="3">
    <location>
        <begin position="16"/>
        <end position="57"/>
    </location>
</feature>
<dbReference type="PROSITE" id="PS50294">
    <property type="entry name" value="WD_REPEATS_REGION"/>
    <property type="match status" value="2"/>
</dbReference>
<evidence type="ECO:0000256" key="3">
    <source>
        <dbReference type="PROSITE-ProRule" id="PRU00221"/>
    </source>
</evidence>
<dbReference type="InterPro" id="IPR036322">
    <property type="entry name" value="WD40_repeat_dom_sf"/>
</dbReference>
<dbReference type="Pfam" id="PF00400">
    <property type="entry name" value="WD40"/>
    <property type="match status" value="2"/>
</dbReference>
<name>A0A1B7MFZ7_9AGAM</name>
<dbReference type="Proteomes" id="UP000092154">
    <property type="component" value="Unassembled WGS sequence"/>
</dbReference>
<dbReference type="Gene3D" id="2.130.10.10">
    <property type="entry name" value="YVTN repeat-like/Quinoprotein amine dehydrogenase"/>
    <property type="match status" value="1"/>
</dbReference>
<dbReference type="InterPro" id="IPR015943">
    <property type="entry name" value="WD40/YVTN_repeat-like_dom_sf"/>
</dbReference>
<evidence type="ECO:0000313" key="5">
    <source>
        <dbReference type="Proteomes" id="UP000092154"/>
    </source>
</evidence>
<sequence length="145" mass="15738">MTLEGHETTFDDSSDGTGEERTAVSISYFPHGKHMIGGSEDKTIRRWDLQAGKETGIMKGFEGHSRGIRCIDVSVDSKLLASGCGDSTTRVWNLDTGQLVAGRFQSADGSWTGGFSQDSKKLAVNSYCGLEVWGIQGQKLDVMQE</sequence>
<dbReference type="OrthoDB" id="6262491at2759"/>
<feature type="repeat" description="WD" evidence="3">
    <location>
        <begin position="61"/>
        <end position="102"/>
    </location>
</feature>
<dbReference type="PANTHER" id="PTHR19848">
    <property type="entry name" value="WD40 REPEAT PROTEIN"/>
    <property type="match status" value="1"/>
</dbReference>
<dbReference type="SUPFAM" id="SSF50978">
    <property type="entry name" value="WD40 repeat-like"/>
    <property type="match status" value="1"/>
</dbReference>
<keyword evidence="1 3" id="KW-0853">WD repeat</keyword>
<evidence type="ECO:0000256" key="1">
    <source>
        <dbReference type="ARBA" id="ARBA00022574"/>
    </source>
</evidence>
<evidence type="ECO:0000256" key="2">
    <source>
        <dbReference type="ARBA" id="ARBA00022737"/>
    </source>
</evidence>
<keyword evidence="2" id="KW-0677">Repeat</keyword>
<accession>A0A1B7MFZ7</accession>
<dbReference type="STRING" id="1314800.A0A1B7MFZ7"/>
<proteinExistence type="predicted"/>
<dbReference type="SMART" id="SM00320">
    <property type="entry name" value="WD40"/>
    <property type="match status" value="2"/>
</dbReference>
<dbReference type="PROSITE" id="PS00678">
    <property type="entry name" value="WD_REPEATS_1"/>
    <property type="match status" value="1"/>
</dbReference>
<protein>
    <submittedName>
        <fullName evidence="4">Uncharacterized protein</fullName>
    </submittedName>
</protein>
<organism evidence="4 5">
    <name type="scientific">Rhizopogon vinicolor AM-OR11-026</name>
    <dbReference type="NCBI Taxonomy" id="1314800"/>
    <lineage>
        <taxon>Eukaryota</taxon>
        <taxon>Fungi</taxon>
        <taxon>Dikarya</taxon>
        <taxon>Basidiomycota</taxon>
        <taxon>Agaricomycotina</taxon>
        <taxon>Agaricomycetes</taxon>
        <taxon>Agaricomycetidae</taxon>
        <taxon>Boletales</taxon>
        <taxon>Suillineae</taxon>
        <taxon>Rhizopogonaceae</taxon>
        <taxon>Rhizopogon</taxon>
    </lineage>
</organism>
<keyword evidence="5" id="KW-1185">Reference proteome</keyword>
<dbReference type="PROSITE" id="PS50082">
    <property type="entry name" value="WD_REPEATS_2"/>
    <property type="match status" value="2"/>
</dbReference>
<gene>
    <name evidence="4" type="ORF">K503DRAFT_703603</name>
</gene>
<dbReference type="InterPro" id="IPR019775">
    <property type="entry name" value="WD40_repeat_CS"/>
</dbReference>
<dbReference type="AlphaFoldDB" id="A0A1B7MFZ7"/>